<evidence type="ECO:0000313" key="1">
    <source>
        <dbReference type="EMBL" id="JAD28135.1"/>
    </source>
</evidence>
<reference evidence="1" key="1">
    <citation type="submission" date="2014-09" db="EMBL/GenBank/DDBJ databases">
        <authorList>
            <person name="Magalhaes I.L.F."/>
            <person name="Oliveira U."/>
            <person name="Santos F.R."/>
            <person name="Vidigal T.H.D.A."/>
            <person name="Brescovit A.D."/>
            <person name="Santos A.J."/>
        </authorList>
    </citation>
    <scope>NUCLEOTIDE SEQUENCE</scope>
    <source>
        <tissue evidence="1">Shoot tissue taken approximately 20 cm above the soil surface</tissue>
    </source>
</reference>
<protein>
    <submittedName>
        <fullName evidence="1">Uncharacterized protein</fullName>
    </submittedName>
</protein>
<accession>A0A0A8YUJ3</accession>
<reference evidence="1" key="2">
    <citation type="journal article" date="2015" name="Data Brief">
        <title>Shoot transcriptome of the giant reed, Arundo donax.</title>
        <authorList>
            <person name="Barrero R.A."/>
            <person name="Guerrero F.D."/>
            <person name="Moolhuijzen P."/>
            <person name="Goolsby J.A."/>
            <person name="Tidwell J."/>
            <person name="Bellgard S.E."/>
            <person name="Bellgard M.I."/>
        </authorList>
    </citation>
    <scope>NUCLEOTIDE SEQUENCE</scope>
    <source>
        <tissue evidence="1">Shoot tissue taken approximately 20 cm above the soil surface</tissue>
    </source>
</reference>
<dbReference type="EMBL" id="GBRH01269760">
    <property type="protein sequence ID" value="JAD28135.1"/>
    <property type="molecule type" value="Transcribed_RNA"/>
</dbReference>
<proteinExistence type="predicted"/>
<sequence>MNHIPLFCNILFLGMLINKFQQKRSKEKR</sequence>
<dbReference type="AlphaFoldDB" id="A0A0A8YUJ3"/>
<organism evidence="1">
    <name type="scientific">Arundo donax</name>
    <name type="common">Giant reed</name>
    <name type="synonym">Donax arundinaceus</name>
    <dbReference type="NCBI Taxonomy" id="35708"/>
    <lineage>
        <taxon>Eukaryota</taxon>
        <taxon>Viridiplantae</taxon>
        <taxon>Streptophyta</taxon>
        <taxon>Embryophyta</taxon>
        <taxon>Tracheophyta</taxon>
        <taxon>Spermatophyta</taxon>
        <taxon>Magnoliopsida</taxon>
        <taxon>Liliopsida</taxon>
        <taxon>Poales</taxon>
        <taxon>Poaceae</taxon>
        <taxon>PACMAD clade</taxon>
        <taxon>Arundinoideae</taxon>
        <taxon>Arundineae</taxon>
        <taxon>Arundo</taxon>
    </lineage>
</organism>
<name>A0A0A8YUJ3_ARUDO</name>